<dbReference type="PROSITE" id="PS00086">
    <property type="entry name" value="CYTOCHROME_P450"/>
    <property type="match status" value="1"/>
</dbReference>
<dbReference type="Pfam" id="PF00067">
    <property type="entry name" value="p450"/>
    <property type="match status" value="1"/>
</dbReference>
<dbReference type="PANTHER" id="PTHR46206">
    <property type="entry name" value="CYTOCHROME P450"/>
    <property type="match status" value="1"/>
</dbReference>
<dbReference type="Gene3D" id="1.10.630.10">
    <property type="entry name" value="Cytochrome P450"/>
    <property type="match status" value="1"/>
</dbReference>
<keyword evidence="4 5" id="KW-0408">Iron</keyword>
<accession>A0ABM8VY74</accession>
<proteinExistence type="inferred from homology"/>
<dbReference type="InterPro" id="IPR001128">
    <property type="entry name" value="Cyt_P450"/>
</dbReference>
<evidence type="ECO:0000256" key="1">
    <source>
        <dbReference type="ARBA" id="ARBA00001971"/>
    </source>
</evidence>
<name>A0ABM8VY74_GIGMA</name>
<comment type="caution">
    <text evidence="6">The sequence shown here is derived from an EMBL/GenBank/DDBJ whole genome shotgun (WGS) entry which is preliminary data.</text>
</comment>
<evidence type="ECO:0000256" key="5">
    <source>
        <dbReference type="RuleBase" id="RU000461"/>
    </source>
</evidence>
<keyword evidence="7" id="KW-1185">Reference proteome</keyword>
<evidence type="ECO:0000256" key="2">
    <source>
        <dbReference type="ARBA" id="ARBA00010617"/>
    </source>
</evidence>
<comment type="similarity">
    <text evidence="2 5">Belongs to the cytochrome P450 family.</text>
</comment>
<keyword evidence="3 5" id="KW-0479">Metal-binding</keyword>
<sequence length="467" mass="54063">MAYVEVFCLLFFSIFIFHLIKRPRIGLNEPPLVPYRYPIIGHTYRLLYDAENFLKECKEKYGEPFSLYVFGSVRTFTGVDSTPEVLRNSDVFDFNTGVNKTFPFIDMFKQFTDFKPSYMARVVHEHVSGKISVYTSRMQKELVSEIEKFIGDCKEPKFVGNIQETLSRIIAKPVANVLLGEEGANFEDIIVSFTTAERALNKMRFAPEFLLYIHPSLYKFISMLPLKFGWNPITQHRDIFVQHCKPIIEERICQRKKLGEKYIQKEDLLDFFISESGKDIIDDNLLNHLFGVIYRLVFAGINYGGRPELWNELYEEQLKIHHESNGYLSTEDVNKKMVKLDCFLKESFRHSIDIAMLPHTVIDTAFNNKLFGETSNEFQPKRHITSFSNGKTVHSPATKVDRSFITFGGGKHACPGRFFAVNEIKICLHKLILKYNIRTESGKIVPPITMSSFKMLPRAGLTFENRN</sequence>
<evidence type="ECO:0000256" key="3">
    <source>
        <dbReference type="ARBA" id="ARBA00022723"/>
    </source>
</evidence>
<evidence type="ECO:0000313" key="6">
    <source>
        <dbReference type="EMBL" id="CAG8476605.1"/>
    </source>
</evidence>
<keyword evidence="5" id="KW-0560">Oxidoreductase</keyword>
<dbReference type="InterPro" id="IPR017972">
    <property type="entry name" value="Cyt_P450_CS"/>
</dbReference>
<dbReference type="SUPFAM" id="SSF48264">
    <property type="entry name" value="Cytochrome P450"/>
    <property type="match status" value="1"/>
</dbReference>
<comment type="cofactor">
    <cofactor evidence="1">
        <name>heme</name>
        <dbReference type="ChEBI" id="CHEBI:30413"/>
    </cofactor>
</comment>
<dbReference type="Proteomes" id="UP000789901">
    <property type="component" value="Unassembled WGS sequence"/>
</dbReference>
<evidence type="ECO:0000313" key="7">
    <source>
        <dbReference type="Proteomes" id="UP000789901"/>
    </source>
</evidence>
<evidence type="ECO:0000256" key="4">
    <source>
        <dbReference type="ARBA" id="ARBA00023004"/>
    </source>
</evidence>
<dbReference type="EMBL" id="CAJVQB010000231">
    <property type="protein sequence ID" value="CAG8476605.1"/>
    <property type="molecule type" value="Genomic_DNA"/>
</dbReference>
<gene>
    <name evidence="6" type="ORF">GMARGA_LOCUS1032</name>
</gene>
<keyword evidence="5" id="KW-0503">Monooxygenase</keyword>
<dbReference type="InterPro" id="IPR036396">
    <property type="entry name" value="Cyt_P450_sf"/>
</dbReference>
<protein>
    <submittedName>
        <fullName evidence="6">20467_t:CDS:1</fullName>
    </submittedName>
</protein>
<keyword evidence="5" id="KW-0349">Heme</keyword>
<organism evidence="6 7">
    <name type="scientific">Gigaspora margarita</name>
    <dbReference type="NCBI Taxonomy" id="4874"/>
    <lineage>
        <taxon>Eukaryota</taxon>
        <taxon>Fungi</taxon>
        <taxon>Fungi incertae sedis</taxon>
        <taxon>Mucoromycota</taxon>
        <taxon>Glomeromycotina</taxon>
        <taxon>Glomeromycetes</taxon>
        <taxon>Diversisporales</taxon>
        <taxon>Gigasporaceae</taxon>
        <taxon>Gigaspora</taxon>
    </lineage>
</organism>
<reference evidence="6 7" key="1">
    <citation type="submission" date="2021-06" db="EMBL/GenBank/DDBJ databases">
        <authorList>
            <person name="Kallberg Y."/>
            <person name="Tangrot J."/>
            <person name="Rosling A."/>
        </authorList>
    </citation>
    <scope>NUCLEOTIDE SEQUENCE [LARGE SCALE GENOMIC DNA]</scope>
    <source>
        <strain evidence="6 7">120-4 pot B 10/14</strain>
    </source>
</reference>